<gene>
    <name evidence="2" type="ORF">HD595_003833</name>
</gene>
<dbReference type="EMBL" id="JAMZEC010000001">
    <property type="protein sequence ID" value="MCP2347711.1"/>
    <property type="molecule type" value="Genomic_DNA"/>
</dbReference>
<accession>A0ABT1K142</accession>
<feature type="compositionally biased region" description="Low complexity" evidence="1">
    <location>
        <begin position="403"/>
        <end position="421"/>
    </location>
</feature>
<proteinExistence type="predicted"/>
<feature type="region of interest" description="Disordered" evidence="1">
    <location>
        <begin position="352"/>
        <end position="681"/>
    </location>
</feature>
<keyword evidence="3" id="KW-1185">Reference proteome</keyword>
<evidence type="ECO:0000313" key="3">
    <source>
        <dbReference type="Proteomes" id="UP001320766"/>
    </source>
</evidence>
<dbReference type="RefSeq" id="WP_253770883.1">
    <property type="nucleotide sequence ID" value="NZ_BAAAVE010000004.1"/>
</dbReference>
<feature type="compositionally biased region" description="Basic and acidic residues" evidence="1">
    <location>
        <begin position="548"/>
        <end position="579"/>
    </location>
</feature>
<feature type="compositionally biased region" description="Low complexity" evidence="1">
    <location>
        <begin position="655"/>
        <end position="664"/>
    </location>
</feature>
<feature type="compositionally biased region" description="Low complexity" evidence="1">
    <location>
        <begin position="352"/>
        <end position="361"/>
    </location>
</feature>
<comment type="caution">
    <text evidence="2">The sequence shown here is derived from an EMBL/GenBank/DDBJ whole genome shotgun (WGS) entry which is preliminary data.</text>
</comment>
<evidence type="ECO:0000313" key="2">
    <source>
        <dbReference type="EMBL" id="MCP2347711.1"/>
    </source>
</evidence>
<evidence type="ECO:0000256" key="1">
    <source>
        <dbReference type="SAM" id="MobiDB-lite"/>
    </source>
</evidence>
<name>A0ABT1K142_9ACTN</name>
<feature type="compositionally biased region" description="Low complexity" evidence="1">
    <location>
        <begin position="439"/>
        <end position="475"/>
    </location>
</feature>
<reference evidence="2 3" key="1">
    <citation type="submission" date="2022-06" db="EMBL/GenBank/DDBJ databases">
        <title>Sequencing the genomes of 1000 actinobacteria strains.</title>
        <authorList>
            <person name="Klenk H.-P."/>
        </authorList>
    </citation>
    <scope>NUCLEOTIDE SEQUENCE [LARGE SCALE GENOMIC DNA]</scope>
    <source>
        <strain evidence="2 3">DSM 44170</strain>
    </source>
</reference>
<organism evidence="2 3">
    <name type="scientific">Nonomuraea roseoviolacea subsp. carminata</name>
    <dbReference type="NCBI Taxonomy" id="160689"/>
    <lineage>
        <taxon>Bacteria</taxon>
        <taxon>Bacillati</taxon>
        <taxon>Actinomycetota</taxon>
        <taxon>Actinomycetes</taxon>
        <taxon>Streptosporangiales</taxon>
        <taxon>Streptosporangiaceae</taxon>
        <taxon>Nonomuraea</taxon>
    </lineage>
</organism>
<dbReference type="Proteomes" id="UP001320766">
    <property type="component" value="Unassembled WGS sequence"/>
</dbReference>
<protein>
    <submittedName>
        <fullName evidence="2">Uncharacterized protein</fullName>
    </submittedName>
</protein>
<sequence length="760" mass="80139">MRPWDAFAAVEADVRAMVSDPRWQDLPVPVRAQAIASRTLVTPDGDRWLFGAHARWHLHDPADGRWHPAPPPRGARVRPAEHAAAVLPARVIPRGPDFAAEPGSTQAFVGPDVPDHLTEQVRVLVRAAGRRSELDFPLTAFGEIFAGDVPSTVAAVWGVVMWCAYAPAFDGNERLLTIFGEYLRRPLPGDEWVRWLPAPPLLDLVRLVAERQRAGRPRESLRLTAIMADTAHILLSDTRFRPRALALLTMVEPALSQPGLDERAARRDDESVRQAWLERCPARLARALLPETDPETHFAHTVYDLMDALSFTRDPARAAATLLADLSDSRGLLPGRLDHRLRHAYEELAGAGLTGTSAAETTHPDGFEVLGPSQPLPGPPGALGARTGAWAPPHPPDATGAWTPDGPTGPRSPGSSSRADPTGAWTPTDWTGARKAMSGPGAPADPGAATGAWTPADDADSTGAWTPGGPAAASGLPVTGAHERHPQPHPGSPEPHTGQPDHARSPERSVGSPEPHTGLPEPHVGSPWRHTGGPDQAARRFGRTGPDALDRPDPPARPAANDRDASNTGQRDPREDRQRGGSGLFRRSGEHGRSGIPRTGSTGRTGNGDAGGSAAPEHTGPGSADPANADPRKSAPGNAGASQHTGAGNTGTGGIARARSAAGRLPQIVRSASEGEGTRSGRLAAAVARRVLSRRPRQRVTSGFEIEPPDRATAAAVLGAAYAAGLAWQAVSGARVPERGFAGQAALVRRIVHERDDLPS</sequence>